<evidence type="ECO:0000256" key="2">
    <source>
        <dbReference type="ARBA" id="ARBA00023239"/>
    </source>
</evidence>
<keyword evidence="5" id="KW-0808">Transferase</keyword>
<dbReference type="GO" id="GO:0019172">
    <property type="term" value="F:glyoxalase III activity"/>
    <property type="evidence" value="ECO:0007669"/>
    <property type="project" value="TreeGrafter"/>
</dbReference>
<evidence type="ECO:0000313" key="6">
    <source>
        <dbReference type="Proteomes" id="UP000308230"/>
    </source>
</evidence>
<comment type="similarity">
    <text evidence="3">Belongs to the peptidase C56 family. HSP31-like subfamily.</text>
</comment>
<dbReference type="CDD" id="cd03141">
    <property type="entry name" value="GATase1_Hsp31_like"/>
    <property type="match status" value="1"/>
</dbReference>
<dbReference type="PANTHER" id="PTHR48094">
    <property type="entry name" value="PROTEIN/NUCLEIC ACID DEGLYCASE DJ-1-RELATED"/>
    <property type="match status" value="1"/>
</dbReference>
<gene>
    <name evidence="5" type="ORF">FCL54_23060</name>
</gene>
<dbReference type="Gene3D" id="3.40.50.880">
    <property type="match status" value="1"/>
</dbReference>
<proteinExistence type="inferred from homology"/>
<name>A0A5R9EV58_9BACL</name>
<keyword evidence="2" id="KW-0456">Lyase</keyword>
<evidence type="ECO:0000313" key="5">
    <source>
        <dbReference type="EMBL" id="TLS34947.1"/>
    </source>
</evidence>
<accession>A0A5R9EV58</accession>
<dbReference type="OrthoDB" id="9792284at2"/>
<evidence type="ECO:0000256" key="3">
    <source>
        <dbReference type="ARBA" id="ARBA00038493"/>
    </source>
</evidence>
<dbReference type="PANTHER" id="PTHR48094:SF11">
    <property type="entry name" value="GLUTATHIONE-INDEPENDENT GLYOXALASE HSP31-RELATED"/>
    <property type="match status" value="1"/>
</dbReference>
<organism evidence="5 6">
    <name type="scientific">Exobacillus caeni</name>
    <dbReference type="NCBI Taxonomy" id="2574798"/>
    <lineage>
        <taxon>Bacteria</taxon>
        <taxon>Bacillati</taxon>
        <taxon>Bacillota</taxon>
        <taxon>Bacilli</taxon>
        <taxon>Bacillales</taxon>
        <taxon>Guptibacillaceae</taxon>
        <taxon>Exobacillus</taxon>
    </lineage>
</organism>
<dbReference type="GO" id="GO:0019243">
    <property type="term" value="P:methylglyoxal catabolic process to D-lactate via S-lactoyl-glutathione"/>
    <property type="evidence" value="ECO:0007669"/>
    <property type="project" value="TreeGrafter"/>
</dbReference>
<dbReference type="InterPro" id="IPR050325">
    <property type="entry name" value="Prot/Nucl_acid_deglycase"/>
</dbReference>
<dbReference type="GO" id="GO:0016740">
    <property type="term" value="F:transferase activity"/>
    <property type="evidence" value="ECO:0007669"/>
    <property type="project" value="UniProtKB-KW"/>
</dbReference>
<comment type="caution">
    <text evidence="5">The sequence shown here is derived from an EMBL/GenBank/DDBJ whole genome shotgun (WGS) entry which is preliminary data.</text>
</comment>
<dbReference type="AlphaFoldDB" id="A0A5R9EV58"/>
<keyword evidence="6" id="KW-1185">Reference proteome</keyword>
<dbReference type="Pfam" id="PF01965">
    <property type="entry name" value="DJ-1_PfpI"/>
    <property type="match status" value="1"/>
</dbReference>
<evidence type="ECO:0000256" key="1">
    <source>
        <dbReference type="ARBA" id="ARBA00023016"/>
    </source>
</evidence>
<dbReference type="InterPro" id="IPR029062">
    <property type="entry name" value="Class_I_gatase-like"/>
</dbReference>
<feature type="domain" description="DJ-1/PfpI" evidence="4">
    <location>
        <begin position="25"/>
        <end position="217"/>
    </location>
</feature>
<dbReference type="EMBL" id="SWLG01000035">
    <property type="protein sequence ID" value="TLS34947.1"/>
    <property type="molecule type" value="Genomic_DNA"/>
</dbReference>
<sequence length="228" mass="25240">MAKVLTVISNGYKTDGYETGWWGEELFVPKEILENAGHEVVLASPEGGKAEIDKLSLSDEADPNGEFKALYLKGIANDTKKLKEVFPKEYDAILIVGGHGAMFDLTKNEELEKTINTIYETGGIVAAECHGPAALIWTKDQNGKSIIAGKQVTGYPEKMEPEEIKEYLPFSLEEELSKIADYDSDLDKEALGYWADNQIITSRGPESSRLMGEELVRALSELPLDRPR</sequence>
<protein>
    <submittedName>
        <fullName evidence="5">Type 1 glutamine amidotransferase domain-containing protein</fullName>
    </submittedName>
</protein>
<dbReference type="RefSeq" id="WP_138129653.1">
    <property type="nucleotide sequence ID" value="NZ_SWLG01000035.1"/>
</dbReference>
<dbReference type="GO" id="GO:0005737">
    <property type="term" value="C:cytoplasm"/>
    <property type="evidence" value="ECO:0007669"/>
    <property type="project" value="TreeGrafter"/>
</dbReference>
<reference evidence="5 6" key="1">
    <citation type="submission" date="2019-04" db="EMBL/GenBank/DDBJ databases">
        <title>Bacillus caeni sp. nov., a bacterium isolated from mangrove sediment.</title>
        <authorList>
            <person name="Huang H."/>
            <person name="Mo K."/>
            <person name="Hu Y."/>
        </authorList>
    </citation>
    <scope>NUCLEOTIDE SEQUENCE [LARGE SCALE GENOMIC DNA]</scope>
    <source>
        <strain evidence="5 6">HB172195</strain>
    </source>
</reference>
<dbReference type="InterPro" id="IPR002818">
    <property type="entry name" value="DJ-1/PfpI"/>
</dbReference>
<keyword evidence="5" id="KW-0315">Glutamine amidotransferase</keyword>
<dbReference type="SUPFAM" id="SSF52317">
    <property type="entry name" value="Class I glutamine amidotransferase-like"/>
    <property type="match status" value="1"/>
</dbReference>
<dbReference type="Proteomes" id="UP000308230">
    <property type="component" value="Unassembled WGS sequence"/>
</dbReference>
<evidence type="ECO:0000259" key="4">
    <source>
        <dbReference type="Pfam" id="PF01965"/>
    </source>
</evidence>
<keyword evidence="1" id="KW-0346">Stress response</keyword>